<dbReference type="CDD" id="cd04586">
    <property type="entry name" value="CBS_pair_BON_assoc"/>
    <property type="match status" value="1"/>
</dbReference>
<feature type="domain" description="CBS" evidence="3">
    <location>
        <begin position="7"/>
        <end position="64"/>
    </location>
</feature>
<dbReference type="Pfam" id="PF00571">
    <property type="entry name" value="CBS"/>
    <property type="match status" value="2"/>
</dbReference>
<protein>
    <recommendedName>
        <fullName evidence="3">CBS domain-containing protein</fullName>
    </recommendedName>
</protein>
<gene>
    <name evidence="4" type="ORF">A3I42_02790</name>
</gene>
<proteinExistence type="predicted"/>
<dbReference type="Proteomes" id="UP000178264">
    <property type="component" value="Unassembled WGS sequence"/>
</dbReference>
<dbReference type="InterPro" id="IPR000644">
    <property type="entry name" value="CBS_dom"/>
</dbReference>
<evidence type="ECO:0000256" key="1">
    <source>
        <dbReference type="ARBA" id="ARBA00023122"/>
    </source>
</evidence>
<dbReference type="SUPFAM" id="SSF54631">
    <property type="entry name" value="CBS-domain pair"/>
    <property type="match status" value="1"/>
</dbReference>
<dbReference type="EMBL" id="MGER01000078">
    <property type="protein sequence ID" value="OGL87545.1"/>
    <property type="molecule type" value="Genomic_DNA"/>
</dbReference>
<dbReference type="PANTHER" id="PTHR43080:SF29">
    <property type="entry name" value="OS02G0818000 PROTEIN"/>
    <property type="match status" value="1"/>
</dbReference>
<dbReference type="PROSITE" id="PS51371">
    <property type="entry name" value="CBS"/>
    <property type="match status" value="2"/>
</dbReference>
<sequence length="150" mass="16533">MDIKTIMTKKVISCHPETTVAEIAHLLFDRNLTGMPVVDGSGKVVGIVTEYDLMSKNMGVHIPTYMKLLESLGKKEVGTRIRDELEAILRTTAREIMTDKAVTVRPDSTVENAALIFGEQRINPLPVVDKAGTLVGIVSRADIVKLFKKK</sequence>
<dbReference type="SMART" id="SM00116">
    <property type="entry name" value="CBS"/>
    <property type="match status" value="2"/>
</dbReference>
<evidence type="ECO:0000313" key="5">
    <source>
        <dbReference type="Proteomes" id="UP000178264"/>
    </source>
</evidence>
<organism evidence="4 5">
    <name type="scientific">Candidatus Uhrbacteria bacterium RIFCSPLOWO2_02_FULL_49_11</name>
    <dbReference type="NCBI Taxonomy" id="1802409"/>
    <lineage>
        <taxon>Bacteria</taxon>
        <taxon>Candidatus Uhriibacteriota</taxon>
    </lineage>
</organism>
<reference evidence="4 5" key="1">
    <citation type="journal article" date="2016" name="Nat. Commun.">
        <title>Thousands of microbial genomes shed light on interconnected biogeochemical processes in an aquifer system.</title>
        <authorList>
            <person name="Anantharaman K."/>
            <person name="Brown C.T."/>
            <person name="Hug L.A."/>
            <person name="Sharon I."/>
            <person name="Castelle C.J."/>
            <person name="Probst A.J."/>
            <person name="Thomas B.C."/>
            <person name="Singh A."/>
            <person name="Wilkins M.J."/>
            <person name="Karaoz U."/>
            <person name="Brodie E.L."/>
            <person name="Williams K.H."/>
            <person name="Hubbard S.S."/>
            <person name="Banfield J.F."/>
        </authorList>
    </citation>
    <scope>NUCLEOTIDE SEQUENCE [LARGE SCALE GENOMIC DNA]</scope>
</reference>
<evidence type="ECO:0000313" key="4">
    <source>
        <dbReference type="EMBL" id="OGL87545.1"/>
    </source>
</evidence>
<dbReference type="InterPro" id="IPR046342">
    <property type="entry name" value="CBS_dom_sf"/>
</dbReference>
<comment type="caution">
    <text evidence="4">The sequence shown here is derived from an EMBL/GenBank/DDBJ whole genome shotgun (WGS) entry which is preliminary data.</text>
</comment>
<name>A0A1F7VAR1_9BACT</name>
<accession>A0A1F7VAR1</accession>
<feature type="domain" description="CBS" evidence="3">
    <location>
        <begin position="97"/>
        <end position="150"/>
    </location>
</feature>
<dbReference type="InterPro" id="IPR051257">
    <property type="entry name" value="Diverse_CBS-Domain"/>
</dbReference>
<keyword evidence="1 2" id="KW-0129">CBS domain</keyword>
<dbReference type="AlphaFoldDB" id="A0A1F7VAR1"/>
<evidence type="ECO:0000259" key="3">
    <source>
        <dbReference type="PROSITE" id="PS51371"/>
    </source>
</evidence>
<dbReference type="Gene3D" id="3.10.580.10">
    <property type="entry name" value="CBS-domain"/>
    <property type="match status" value="1"/>
</dbReference>
<evidence type="ECO:0000256" key="2">
    <source>
        <dbReference type="PROSITE-ProRule" id="PRU00703"/>
    </source>
</evidence>
<dbReference type="PANTHER" id="PTHR43080">
    <property type="entry name" value="CBS DOMAIN-CONTAINING PROTEIN CBSX3, MITOCHONDRIAL"/>
    <property type="match status" value="1"/>
</dbReference>